<evidence type="ECO:0000313" key="2">
    <source>
        <dbReference type="Proteomes" id="UP000287651"/>
    </source>
</evidence>
<sequence>MIGGGRGSNLQNPQTAIAMLCFIIKQRSRLEKTIDGYDFVERGWRLGSSDNRVETTRLDNVTDVVASRGLLHLPWLRPVPDEPTIM</sequence>
<organism evidence="1 2">
    <name type="scientific">Ensete ventricosum</name>
    <name type="common">Abyssinian banana</name>
    <name type="synonym">Musa ensete</name>
    <dbReference type="NCBI Taxonomy" id="4639"/>
    <lineage>
        <taxon>Eukaryota</taxon>
        <taxon>Viridiplantae</taxon>
        <taxon>Streptophyta</taxon>
        <taxon>Embryophyta</taxon>
        <taxon>Tracheophyta</taxon>
        <taxon>Spermatophyta</taxon>
        <taxon>Magnoliopsida</taxon>
        <taxon>Liliopsida</taxon>
        <taxon>Zingiberales</taxon>
        <taxon>Musaceae</taxon>
        <taxon>Ensete</taxon>
    </lineage>
</organism>
<dbReference type="EMBL" id="AMZH03016679">
    <property type="protein sequence ID" value="RRT44116.1"/>
    <property type="molecule type" value="Genomic_DNA"/>
</dbReference>
<evidence type="ECO:0000313" key="1">
    <source>
        <dbReference type="EMBL" id="RRT44116.1"/>
    </source>
</evidence>
<protein>
    <submittedName>
        <fullName evidence="1">Uncharacterized protein</fullName>
    </submittedName>
</protein>
<dbReference type="Proteomes" id="UP000287651">
    <property type="component" value="Unassembled WGS sequence"/>
</dbReference>
<gene>
    <name evidence="1" type="ORF">B296_00050406</name>
</gene>
<dbReference type="AlphaFoldDB" id="A0A426XXA2"/>
<name>A0A426XXA2_ENSVE</name>
<proteinExistence type="predicted"/>
<reference evidence="1 2" key="1">
    <citation type="journal article" date="2014" name="Agronomy (Basel)">
        <title>A Draft Genome Sequence for Ensete ventricosum, the Drought-Tolerant Tree Against Hunger.</title>
        <authorList>
            <person name="Harrison J."/>
            <person name="Moore K.A."/>
            <person name="Paszkiewicz K."/>
            <person name="Jones T."/>
            <person name="Grant M."/>
            <person name="Ambacheew D."/>
            <person name="Muzemil S."/>
            <person name="Studholme D.J."/>
        </authorList>
    </citation>
    <scope>NUCLEOTIDE SEQUENCE [LARGE SCALE GENOMIC DNA]</scope>
</reference>
<comment type="caution">
    <text evidence="1">The sequence shown here is derived from an EMBL/GenBank/DDBJ whole genome shotgun (WGS) entry which is preliminary data.</text>
</comment>
<accession>A0A426XXA2</accession>